<dbReference type="AlphaFoldDB" id="A0AAD1UEB6"/>
<name>A0AAD1UEB6_EUPCR</name>
<comment type="caution">
    <text evidence="2">The sequence shown here is derived from an EMBL/GenBank/DDBJ whole genome shotgun (WGS) entry which is preliminary data.</text>
</comment>
<evidence type="ECO:0000256" key="1">
    <source>
        <dbReference type="SAM" id="Coils"/>
    </source>
</evidence>
<accession>A0AAD1UEB6</accession>
<protein>
    <submittedName>
        <fullName evidence="2">Uncharacterized protein</fullName>
    </submittedName>
</protein>
<organism evidence="2 3">
    <name type="scientific">Euplotes crassus</name>
    <dbReference type="NCBI Taxonomy" id="5936"/>
    <lineage>
        <taxon>Eukaryota</taxon>
        <taxon>Sar</taxon>
        <taxon>Alveolata</taxon>
        <taxon>Ciliophora</taxon>
        <taxon>Intramacronucleata</taxon>
        <taxon>Spirotrichea</taxon>
        <taxon>Hypotrichia</taxon>
        <taxon>Euplotida</taxon>
        <taxon>Euplotidae</taxon>
        <taxon>Moneuplotes</taxon>
    </lineage>
</organism>
<keyword evidence="3" id="KW-1185">Reference proteome</keyword>
<feature type="coiled-coil region" evidence="1">
    <location>
        <begin position="245"/>
        <end position="272"/>
    </location>
</feature>
<dbReference type="Proteomes" id="UP001295684">
    <property type="component" value="Unassembled WGS sequence"/>
</dbReference>
<evidence type="ECO:0000313" key="3">
    <source>
        <dbReference type="Proteomes" id="UP001295684"/>
    </source>
</evidence>
<dbReference type="EMBL" id="CAMPGE010008819">
    <property type="protein sequence ID" value="CAI2367703.1"/>
    <property type="molecule type" value="Genomic_DNA"/>
</dbReference>
<reference evidence="2" key="1">
    <citation type="submission" date="2023-07" db="EMBL/GenBank/DDBJ databases">
        <authorList>
            <consortium name="AG Swart"/>
            <person name="Singh M."/>
            <person name="Singh A."/>
            <person name="Seah K."/>
            <person name="Emmerich C."/>
        </authorList>
    </citation>
    <scope>NUCLEOTIDE SEQUENCE</scope>
    <source>
        <strain evidence="2">DP1</strain>
    </source>
</reference>
<gene>
    <name evidence="2" type="ORF">ECRASSUSDP1_LOCUS8991</name>
</gene>
<keyword evidence="1" id="KW-0175">Coiled coil</keyword>
<proteinExistence type="predicted"/>
<sequence>MTSLNDPLYLHKNGVKTDYLIQRKVETMKKNLEKGNQYYPTDTTGVIDEWAALAMQQDNYWNQRAEQEKAEKKLRQQQYAHDLDWQRRLKEQSPEDKEKARIELENRIKRVQDLENQANKDKYDELKKNKDEMLKWAKYAKQKKDHDRERERQEYIENMNLEAQRQKNKQDALAEYYRQLDAQMKGNYEAHQKMAYLPQQEKLAKLNGIEDKNQRDFFKRQAQGDDASNLNRLKNNQILIAENDKMLKKKKFDEELERMKRAEDELNAKGQNTAFQIGKELDLEEEKERKNIYKQTLLYQQAMNEHNKHNFGKMTFAEKRLNKHDLKAYREKKPMIYSLAPGVNTIQSVGATAYPKGKGVSAIEGQGPLTARYSMTHSNELARPQANSTYKGLTSHQSMVQFPDGASIQDSRAAFNRSNRRNSVLRASAQNSLQL</sequence>
<feature type="coiled-coil region" evidence="1">
    <location>
        <begin position="62"/>
        <end position="121"/>
    </location>
</feature>
<evidence type="ECO:0000313" key="2">
    <source>
        <dbReference type="EMBL" id="CAI2367703.1"/>
    </source>
</evidence>